<evidence type="ECO:0000256" key="1">
    <source>
        <dbReference type="SAM" id="MobiDB-lite"/>
    </source>
</evidence>
<dbReference type="Proteomes" id="UP000486351">
    <property type="component" value="Unassembled WGS sequence"/>
</dbReference>
<sequence>MATFVLVWCTSTTMHPPVVISGARRRSQHSRVTSSGRACTSAYGNGSTPARSASV</sequence>
<name>A0A6G0SP06_9STRA</name>
<accession>A0A6G0SP06</accession>
<comment type="caution">
    <text evidence="2">The sequence shown here is derived from an EMBL/GenBank/DDBJ whole genome shotgun (WGS) entry which is preliminary data.</text>
</comment>
<dbReference type="EMBL" id="QXFY01000004">
    <property type="protein sequence ID" value="KAE9362316.1"/>
    <property type="molecule type" value="Genomic_DNA"/>
</dbReference>
<evidence type="ECO:0000313" key="3">
    <source>
        <dbReference type="Proteomes" id="UP000486351"/>
    </source>
</evidence>
<reference evidence="2 3" key="1">
    <citation type="submission" date="2018-09" db="EMBL/GenBank/DDBJ databases">
        <title>Genomic investigation of the strawberry pathogen Phytophthora fragariae indicates pathogenicity is determined by transcriptional variation in three key races.</title>
        <authorList>
            <person name="Adams T.M."/>
            <person name="Armitage A.D."/>
            <person name="Sobczyk M.K."/>
            <person name="Bates H.J."/>
            <person name="Dunwell J.M."/>
            <person name="Nellist C.F."/>
            <person name="Harrison R.J."/>
        </authorList>
    </citation>
    <scope>NUCLEOTIDE SEQUENCE [LARGE SCALE GENOMIC DNA]</scope>
    <source>
        <strain evidence="2 3">NOV-77</strain>
    </source>
</reference>
<evidence type="ECO:0000313" key="2">
    <source>
        <dbReference type="EMBL" id="KAE9362316.1"/>
    </source>
</evidence>
<dbReference type="AlphaFoldDB" id="A0A6G0SP06"/>
<feature type="region of interest" description="Disordered" evidence="1">
    <location>
        <begin position="21"/>
        <end position="55"/>
    </location>
</feature>
<protein>
    <submittedName>
        <fullName evidence="2">Uncharacterized protein</fullName>
    </submittedName>
</protein>
<proteinExistence type="predicted"/>
<feature type="compositionally biased region" description="Polar residues" evidence="1">
    <location>
        <begin position="30"/>
        <end position="55"/>
    </location>
</feature>
<gene>
    <name evidence="2" type="ORF">PF008_g190</name>
</gene>
<organism evidence="2 3">
    <name type="scientific">Phytophthora fragariae</name>
    <dbReference type="NCBI Taxonomy" id="53985"/>
    <lineage>
        <taxon>Eukaryota</taxon>
        <taxon>Sar</taxon>
        <taxon>Stramenopiles</taxon>
        <taxon>Oomycota</taxon>
        <taxon>Peronosporomycetes</taxon>
        <taxon>Peronosporales</taxon>
        <taxon>Peronosporaceae</taxon>
        <taxon>Phytophthora</taxon>
    </lineage>
</organism>